<proteinExistence type="predicted"/>
<reference evidence="1" key="1">
    <citation type="journal article" date="2012" name="Science">
        <title>Fermentation, hydrogen, and sulfur metabolism in multiple uncultivated bacterial phyla.</title>
        <authorList>
            <person name="Wrighton K.C."/>
            <person name="Thomas B.C."/>
            <person name="Sharon I."/>
            <person name="Miller C.S."/>
            <person name="Castelle C.J."/>
            <person name="VerBerkmoes N.C."/>
            <person name="Wilkins M.J."/>
            <person name="Hettich R.L."/>
            <person name="Lipton M.S."/>
            <person name="Williams K.H."/>
            <person name="Long P.E."/>
            <person name="Banfield J.F."/>
        </authorList>
    </citation>
    <scope>NUCLEOTIDE SEQUENCE [LARGE SCALE GENOMIC DNA]</scope>
</reference>
<dbReference type="Gene3D" id="3.30.160.250">
    <property type="match status" value="1"/>
</dbReference>
<gene>
    <name evidence="1" type="ORF">ACD_49C00021G0006</name>
</gene>
<protein>
    <recommendedName>
        <fullName evidence="2">HicB-like antitoxin of toxin-antitoxin system domain-containing protein</fullName>
    </recommendedName>
</protein>
<comment type="caution">
    <text evidence="1">The sequence shown here is derived from an EMBL/GenBank/DDBJ whole genome shotgun (WGS) entry which is preliminary data.</text>
</comment>
<dbReference type="AlphaFoldDB" id="K2AY62"/>
<evidence type="ECO:0000313" key="1">
    <source>
        <dbReference type="EMBL" id="EKD66691.1"/>
    </source>
</evidence>
<dbReference type="InterPro" id="IPR035069">
    <property type="entry name" value="TTHA1013/TTHA0281-like"/>
</dbReference>
<accession>K2AY62</accession>
<sequence>MNDIFKELWIEIHKEDDWSYYAEVKALPWCFTMWENLEELSINLKEAIASYLLSMQKDIKKFDFKLQINEKHYA</sequence>
<name>K2AY62_9BACT</name>
<dbReference type="SUPFAM" id="SSF143100">
    <property type="entry name" value="TTHA1013/TTHA0281-like"/>
    <property type="match status" value="1"/>
</dbReference>
<organism evidence="1">
    <name type="scientific">uncultured bacterium</name>
    <name type="common">gcode 4</name>
    <dbReference type="NCBI Taxonomy" id="1234023"/>
    <lineage>
        <taxon>Bacteria</taxon>
        <taxon>environmental samples</taxon>
    </lineage>
</organism>
<dbReference type="EMBL" id="AMFJ01021607">
    <property type="protein sequence ID" value="EKD66691.1"/>
    <property type="molecule type" value="Genomic_DNA"/>
</dbReference>
<evidence type="ECO:0008006" key="2">
    <source>
        <dbReference type="Google" id="ProtNLM"/>
    </source>
</evidence>